<reference evidence="2 3" key="1">
    <citation type="journal article" date="2014" name="Genome Announc.">
        <title>Complete Genome Sequence of Hyphomicrobium nitrativorans Strain NL23, a Denitrifying Bacterium Isolated from Biofilm of a Methanol-Fed Denitrification System Treating Seawater at the Montreal Biodome.</title>
        <authorList>
            <person name="Martineau C."/>
            <person name="Villeneuve C."/>
            <person name="Mauffrey F."/>
            <person name="Villemur R."/>
        </authorList>
    </citation>
    <scope>NUCLEOTIDE SEQUENCE [LARGE SCALE GENOMIC DNA]</scope>
    <source>
        <strain evidence="2">NL23</strain>
    </source>
</reference>
<evidence type="ECO:0000313" key="3">
    <source>
        <dbReference type="Proteomes" id="UP000018542"/>
    </source>
</evidence>
<accession>V5SIN6</accession>
<protein>
    <submittedName>
        <fullName evidence="2">Uncharacterized protein</fullName>
    </submittedName>
</protein>
<dbReference type="HOGENOM" id="CLU_2219548_0_0_5"/>
<sequence length="106" mass="11330">MKYEALIAGGIIVAGITIAAFTLDGTKPLERKKLAGGSEACTYHAGPMDAELIDQGAPAGHRILRDILALDKRCEFVTLVLPDGTRQKMTLGVEGRKPGDPRPRSM</sequence>
<dbReference type="PATRIC" id="fig|1029756.8.peg.3352"/>
<dbReference type="OrthoDB" id="9854562at2"/>
<dbReference type="EMBL" id="CP006912">
    <property type="protein sequence ID" value="AHB50403.1"/>
    <property type="molecule type" value="Genomic_DNA"/>
</dbReference>
<proteinExistence type="predicted"/>
<keyword evidence="1" id="KW-0812">Transmembrane</keyword>
<keyword evidence="1" id="KW-0472">Membrane</keyword>
<name>V5SIN6_9HYPH</name>
<dbReference type="RefSeq" id="WP_023788516.1">
    <property type="nucleotide sequence ID" value="NC_022997.1"/>
</dbReference>
<dbReference type="Proteomes" id="UP000018542">
    <property type="component" value="Chromosome"/>
</dbReference>
<gene>
    <name evidence="2" type="ORF">W911_16080</name>
</gene>
<keyword evidence="1" id="KW-1133">Transmembrane helix</keyword>
<organism evidence="2 3">
    <name type="scientific">Hyphomicrobium nitrativorans NL23</name>
    <dbReference type="NCBI Taxonomy" id="1029756"/>
    <lineage>
        <taxon>Bacteria</taxon>
        <taxon>Pseudomonadati</taxon>
        <taxon>Pseudomonadota</taxon>
        <taxon>Alphaproteobacteria</taxon>
        <taxon>Hyphomicrobiales</taxon>
        <taxon>Hyphomicrobiaceae</taxon>
        <taxon>Hyphomicrobium</taxon>
    </lineage>
</organism>
<dbReference type="AlphaFoldDB" id="V5SIN6"/>
<feature type="transmembrane region" description="Helical" evidence="1">
    <location>
        <begin position="6"/>
        <end position="23"/>
    </location>
</feature>
<dbReference type="KEGG" id="hni:W911_16080"/>
<evidence type="ECO:0000313" key="2">
    <source>
        <dbReference type="EMBL" id="AHB50403.1"/>
    </source>
</evidence>
<evidence type="ECO:0000256" key="1">
    <source>
        <dbReference type="SAM" id="Phobius"/>
    </source>
</evidence>
<keyword evidence="3" id="KW-1185">Reference proteome</keyword>